<protein>
    <submittedName>
        <fullName evidence="1">Uncharacterized protein</fullName>
    </submittedName>
</protein>
<evidence type="ECO:0000313" key="1">
    <source>
        <dbReference type="EMBL" id="MBB5987404.1"/>
    </source>
</evidence>
<dbReference type="EMBL" id="JACHKA010000001">
    <property type="protein sequence ID" value="MBB5987404.1"/>
    <property type="molecule type" value="Genomic_DNA"/>
</dbReference>
<accession>A0ABR6NJE4</accession>
<gene>
    <name evidence="1" type="ORF">HNP60_003378</name>
</gene>
<comment type="caution">
    <text evidence="1">The sequence shown here is derived from an EMBL/GenBank/DDBJ whole genome shotgun (WGS) entry which is preliminary data.</text>
</comment>
<organism evidence="1 2">
    <name type="scientific">Sphingobium lignivorans</name>
    <dbReference type="NCBI Taxonomy" id="2735886"/>
    <lineage>
        <taxon>Bacteria</taxon>
        <taxon>Pseudomonadati</taxon>
        <taxon>Pseudomonadota</taxon>
        <taxon>Alphaproteobacteria</taxon>
        <taxon>Sphingomonadales</taxon>
        <taxon>Sphingomonadaceae</taxon>
        <taxon>Sphingobium</taxon>
    </lineage>
</organism>
<keyword evidence="2" id="KW-1185">Reference proteome</keyword>
<dbReference type="RefSeq" id="WP_184155910.1">
    <property type="nucleotide sequence ID" value="NZ_JACHKA010000001.1"/>
</dbReference>
<proteinExistence type="predicted"/>
<evidence type="ECO:0000313" key="2">
    <source>
        <dbReference type="Proteomes" id="UP001138540"/>
    </source>
</evidence>
<sequence length="70" mass="7902">MRRARPNPYAPFREECTRRWSSITPFRLGMVIGSAGEPLICPYPGKAAARAFEQGRIRGIRSPLRRLSDG</sequence>
<reference evidence="1 2" key="1">
    <citation type="submission" date="2020-08" db="EMBL/GenBank/DDBJ databases">
        <title>Exploring microbial biodiversity for novel pathways involved in the catabolism of aromatic compounds derived from lignin.</title>
        <authorList>
            <person name="Elkins J."/>
        </authorList>
    </citation>
    <scope>NUCLEOTIDE SEQUENCE [LARGE SCALE GENOMIC DNA]</scope>
    <source>
        <strain evidence="1 2">B1D3A</strain>
    </source>
</reference>
<name>A0ABR6NJE4_9SPHN</name>
<dbReference type="Proteomes" id="UP001138540">
    <property type="component" value="Unassembled WGS sequence"/>
</dbReference>